<dbReference type="GO" id="GO:0046930">
    <property type="term" value="C:pore complex"/>
    <property type="evidence" value="ECO:0007669"/>
    <property type="project" value="UniProtKB-KW"/>
</dbReference>
<dbReference type="Pfam" id="PF22461">
    <property type="entry name" value="SLBB_2"/>
    <property type="match status" value="1"/>
</dbReference>
<comment type="subcellular location">
    <subcellularLocation>
        <location evidence="1">Cell outer membrane</location>
        <topology evidence="1">Multi-pass membrane protein</topology>
    </subcellularLocation>
</comment>
<comment type="similarity">
    <text evidence="2">Belongs to the BexD/CtrA/VexA family.</text>
</comment>
<gene>
    <name evidence="18" type="ORF">SAMN04488026_10376</name>
</gene>
<reference evidence="18 19" key="1">
    <citation type="submission" date="2016-10" db="EMBL/GenBank/DDBJ databases">
        <authorList>
            <person name="de Groot N.N."/>
        </authorList>
    </citation>
    <scope>NUCLEOTIDE SEQUENCE [LARGE SCALE GENOMIC DNA]</scope>
    <source>
        <strain evidence="18 19">DSM 25294</strain>
    </source>
</reference>
<keyword evidence="8" id="KW-0625">Polysaccharide transport</keyword>
<keyword evidence="12" id="KW-0564">Palmitate</keyword>
<evidence type="ECO:0000256" key="11">
    <source>
        <dbReference type="ARBA" id="ARBA00023136"/>
    </source>
</evidence>
<accession>A0A1G9AT66</accession>
<feature type="signal peptide" evidence="15">
    <location>
        <begin position="1"/>
        <end position="23"/>
    </location>
</feature>
<keyword evidence="6" id="KW-0812">Transmembrane</keyword>
<evidence type="ECO:0000259" key="17">
    <source>
        <dbReference type="Pfam" id="PF22461"/>
    </source>
</evidence>
<keyword evidence="7 15" id="KW-0732">Signal</keyword>
<keyword evidence="5" id="KW-0762">Sugar transport</keyword>
<feature type="domain" description="Polysaccharide export protein N-terminal" evidence="16">
    <location>
        <begin position="82"/>
        <end position="161"/>
    </location>
</feature>
<keyword evidence="11" id="KW-0472">Membrane</keyword>
<dbReference type="GO" id="GO:0006811">
    <property type="term" value="P:monoatomic ion transport"/>
    <property type="evidence" value="ECO:0007669"/>
    <property type="project" value="UniProtKB-KW"/>
</dbReference>
<feature type="domain" description="SLBB" evidence="17">
    <location>
        <begin position="170"/>
        <end position="244"/>
    </location>
</feature>
<keyword evidence="10" id="KW-0626">Porin</keyword>
<dbReference type="Gene3D" id="3.30.1950.10">
    <property type="entry name" value="wza like domain"/>
    <property type="match status" value="1"/>
</dbReference>
<keyword evidence="13" id="KW-0998">Cell outer membrane</keyword>
<evidence type="ECO:0000313" key="18">
    <source>
        <dbReference type="EMBL" id="SDK30508.1"/>
    </source>
</evidence>
<organism evidence="18 19">
    <name type="scientific">Aliiruegeria lutimaris</name>
    <dbReference type="NCBI Taxonomy" id="571298"/>
    <lineage>
        <taxon>Bacteria</taxon>
        <taxon>Pseudomonadati</taxon>
        <taxon>Pseudomonadota</taxon>
        <taxon>Alphaproteobacteria</taxon>
        <taxon>Rhodobacterales</taxon>
        <taxon>Roseobacteraceae</taxon>
        <taxon>Aliiruegeria</taxon>
    </lineage>
</organism>
<evidence type="ECO:0000256" key="6">
    <source>
        <dbReference type="ARBA" id="ARBA00022692"/>
    </source>
</evidence>
<dbReference type="Gene3D" id="3.10.560.10">
    <property type="entry name" value="Outer membrane lipoprotein wza domain like"/>
    <property type="match status" value="2"/>
</dbReference>
<evidence type="ECO:0000256" key="1">
    <source>
        <dbReference type="ARBA" id="ARBA00004571"/>
    </source>
</evidence>
<dbReference type="InterPro" id="IPR054765">
    <property type="entry name" value="SLBB_dom"/>
</dbReference>
<dbReference type="AlphaFoldDB" id="A0A1G9AT66"/>
<evidence type="ECO:0000256" key="13">
    <source>
        <dbReference type="ARBA" id="ARBA00023237"/>
    </source>
</evidence>
<evidence type="ECO:0000256" key="9">
    <source>
        <dbReference type="ARBA" id="ARBA00023065"/>
    </source>
</evidence>
<evidence type="ECO:0000256" key="4">
    <source>
        <dbReference type="ARBA" id="ARBA00022452"/>
    </source>
</evidence>
<evidence type="ECO:0000313" key="19">
    <source>
        <dbReference type="Proteomes" id="UP000199382"/>
    </source>
</evidence>
<evidence type="ECO:0000256" key="15">
    <source>
        <dbReference type="SAM" id="SignalP"/>
    </source>
</evidence>
<feature type="chain" id="PRO_5011644054" evidence="15">
    <location>
        <begin position="24"/>
        <end position="376"/>
    </location>
</feature>
<evidence type="ECO:0000256" key="7">
    <source>
        <dbReference type="ARBA" id="ARBA00022729"/>
    </source>
</evidence>
<dbReference type="InterPro" id="IPR049712">
    <property type="entry name" value="Poly_export"/>
</dbReference>
<dbReference type="GO" id="GO:0015288">
    <property type="term" value="F:porin activity"/>
    <property type="evidence" value="ECO:0007669"/>
    <property type="project" value="UniProtKB-KW"/>
</dbReference>
<evidence type="ECO:0000259" key="16">
    <source>
        <dbReference type="Pfam" id="PF02563"/>
    </source>
</evidence>
<evidence type="ECO:0000256" key="12">
    <source>
        <dbReference type="ARBA" id="ARBA00023139"/>
    </source>
</evidence>
<keyword evidence="14" id="KW-0449">Lipoprotein</keyword>
<keyword evidence="3" id="KW-0813">Transport</keyword>
<protein>
    <submittedName>
        <fullName evidence="18">Polysaccharide export outer membrane protein</fullName>
    </submittedName>
</protein>
<evidence type="ECO:0000256" key="10">
    <source>
        <dbReference type="ARBA" id="ARBA00023114"/>
    </source>
</evidence>
<proteinExistence type="inferred from homology"/>
<keyword evidence="9" id="KW-0406">Ion transport</keyword>
<dbReference type="Pfam" id="PF02563">
    <property type="entry name" value="Poly_export"/>
    <property type="match status" value="1"/>
</dbReference>
<dbReference type="Proteomes" id="UP000199382">
    <property type="component" value="Unassembled WGS sequence"/>
</dbReference>
<dbReference type="PANTHER" id="PTHR33619:SF3">
    <property type="entry name" value="POLYSACCHARIDE EXPORT PROTEIN GFCE-RELATED"/>
    <property type="match status" value="1"/>
</dbReference>
<evidence type="ECO:0000256" key="3">
    <source>
        <dbReference type="ARBA" id="ARBA00022448"/>
    </source>
</evidence>
<dbReference type="PANTHER" id="PTHR33619">
    <property type="entry name" value="POLYSACCHARIDE EXPORT PROTEIN GFCE-RELATED"/>
    <property type="match status" value="1"/>
</dbReference>
<keyword evidence="19" id="KW-1185">Reference proteome</keyword>
<dbReference type="PROSITE" id="PS51257">
    <property type="entry name" value="PROKAR_LIPOPROTEIN"/>
    <property type="match status" value="1"/>
</dbReference>
<dbReference type="GO" id="GO:0015159">
    <property type="term" value="F:polysaccharide transmembrane transporter activity"/>
    <property type="evidence" value="ECO:0007669"/>
    <property type="project" value="InterPro"/>
</dbReference>
<sequence length="376" mass="40269">MKRTTSRWARIAALFFMACAVGACGLPRSGPGKKEIFSGSVMKEGDAFVVSVNDRVTRATSVTPVLGFSSDFLNAGQVGSDTIRSGDTLALTIWENVDDGLLADQGNSATLLEEVQVDGSGFIFVPYAGRIKASGNTPERLRQIITEKLDAQTPDPQVLVTRAAGDGATVSVMGGITKQGVYPISRPTRTLSAMIALAGGVTVPTEIAQITVSRGSQTSKIWFDDLHTDPRLDIALRGGDRILVEEDKRAFSVLGATGTQNRVRFETQTLSAIEALAQVGGLNSNLADPTGVFVFRNEPEAVARAVLGRSDIIGDQRFVYVLDLTEPNGMFEARDFAIRDDDTLYVTEAPFVSWQKTLSAITGTLNPLANYSTLVN</sequence>
<dbReference type="GO" id="GO:0009279">
    <property type="term" value="C:cell outer membrane"/>
    <property type="evidence" value="ECO:0007669"/>
    <property type="project" value="UniProtKB-SubCell"/>
</dbReference>
<dbReference type="RefSeq" id="WP_425284489.1">
    <property type="nucleotide sequence ID" value="NZ_FNEK01000037.1"/>
</dbReference>
<dbReference type="EMBL" id="FNEK01000037">
    <property type="protein sequence ID" value="SDK30508.1"/>
    <property type="molecule type" value="Genomic_DNA"/>
</dbReference>
<evidence type="ECO:0000256" key="14">
    <source>
        <dbReference type="ARBA" id="ARBA00023288"/>
    </source>
</evidence>
<evidence type="ECO:0000256" key="8">
    <source>
        <dbReference type="ARBA" id="ARBA00023047"/>
    </source>
</evidence>
<dbReference type="STRING" id="571298.SAMN04488026_10376"/>
<evidence type="ECO:0000256" key="2">
    <source>
        <dbReference type="ARBA" id="ARBA00009450"/>
    </source>
</evidence>
<evidence type="ECO:0000256" key="5">
    <source>
        <dbReference type="ARBA" id="ARBA00022597"/>
    </source>
</evidence>
<dbReference type="InterPro" id="IPR003715">
    <property type="entry name" value="Poly_export_N"/>
</dbReference>
<name>A0A1G9AT66_9RHOB</name>
<keyword evidence="4" id="KW-1134">Transmembrane beta strand</keyword>